<comment type="caution">
    <text evidence="1">The sequence shown here is derived from an EMBL/GenBank/DDBJ whole genome shotgun (WGS) entry which is preliminary data.</text>
</comment>
<organism evidence="1 2">
    <name type="scientific">Desulforhabdus amnigena</name>
    <dbReference type="NCBI Taxonomy" id="40218"/>
    <lineage>
        <taxon>Bacteria</taxon>
        <taxon>Pseudomonadati</taxon>
        <taxon>Thermodesulfobacteriota</taxon>
        <taxon>Syntrophobacteria</taxon>
        <taxon>Syntrophobacterales</taxon>
        <taxon>Syntrophobacteraceae</taxon>
        <taxon>Desulforhabdus</taxon>
    </lineage>
</organism>
<protein>
    <submittedName>
        <fullName evidence="1">Uncharacterized protein</fullName>
    </submittedName>
</protein>
<name>A0A9W6FV24_9BACT</name>
<gene>
    <name evidence="1" type="ORF">DAMNIGENAA_27900</name>
</gene>
<dbReference type="AlphaFoldDB" id="A0A9W6FV24"/>
<evidence type="ECO:0000313" key="1">
    <source>
        <dbReference type="EMBL" id="GLI35357.1"/>
    </source>
</evidence>
<dbReference type="Proteomes" id="UP001144372">
    <property type="component" value="Unassembled WGS sequence"/>
</dbReference>
<evidence type="ECO:0000313" key="2">
    <source>
        <dbReference type="Proteomes" id="UP001144372"/>
    </source>
</evidence>
<sequence length="61" mass="6994">MAYLLLFRTEYNTEFIRDDVGRGCRGLLTNFKLSEEDFDSRIYSVRTLGNASVIELDKGAI</sequence>
<accession>A0A9W6FV24</accession>
<reference evidence="1" key="1">
    <citation type="submission" date="2022-12" db="EMBL/GenBank/DDBJ databases">
        <title>Reference genome sequencing for broad-spectrum identification of bacterial and archaeal isolates by mass spectrometry.</title>
        <authorList>
            <person name="Sekiguchi Y."/>
            <person name="Tourlousse D.M."/>
        </authorList>
    </citation>
    <scope>NUCLEOTIDE SEQUENCE</scope>
    <source>
        <strain evidence="1">ASRB1</strain>
    </source>
</reference>
<dbReference type="EMBL" id="BSDR01000001">
    <property type="protein sequence ID" value="GLI35357.1"/>
    <property type="molecule type" value="Genomic_DNA"/>
</dbReference>
<keyword evidence="2" id="KW-1185">Reference proteome</keyword>
<proteinExistence type="predicted"/>